<dbReference type="GO" id="GO:0003677">
    <property type="term" value="F:DNA binding"/>
    <property type="evidence" value="ECO:0007669"/>
    <property type="project" value="InterPro"/>
</dbReference>
<protein>
    <submittedName>
        <fullName evidence="4">Cytoskeleton protein RodZ</fullName>
    </submittedName>
</protein>
<feature type="compositionally biased region" description="Polar residues" evidence="1">
    <location>
        <begin position="208"/>
        <end position="218"/>
    </location>
</feature>
<evidence type="ECO:0000313" key="5">
    <source>
        <dbReference type="Proteomes" id="UP000194450"/>
    </source>
</evidence>
<dbReference type="PANTHER" id="PTHR34475">
    <property type="match status" value="1"/>
</dbReference>
<feature type="region of interest" description="Disordered" evidence="1">
    <location>
        <begin position="158"/>
        <end position="286"/>
    </location>
</feature>
<evidence type="ECO:0000256" key="1">
    <source>
        <dbReference type="SAM" id="MobiDB-lite"/>
    </source>
</evidence>
<proteinExistence type="predicted"/>
<feature type="compositionally biased region" description="Low complexity" evidence="1">
    <location>
        <begin position="184"/>
        <end position="198"/>
    </location>
</feature>
<dbReference type="InterPro" id="IPR050400">
    <property type="entry name" value="Bact_Cytoskel_RodZ"/>
</dbReference>
<sequence length="369" mass="40226">MTAEQENPEQNNNENEVSTPPPASGPTPGELLRAARMRRNLELRDIADRLRLRLQIIELIEEDDYETFNSATFVRGYLRSYAKALELNEVEVLAAYDRMGYEEPVSIDMQSFSRRKAHQENDNRLMFVSYAILVLVIGLAFIWWWQEPDFQFGADSGNGEAVSTNSGRTSAAMRPDELQDAADESAAAAQRSQANSAEPLREDEVSSADVSTALSSTHPEPAAEVSGADVEEITQLPVESEPEPEANRPEPQTADQPAEDQTQSEPVAAAPQPANEPAAQATASESAEATNAELVLIFGGDCWVKVEDATGETIAFGVKPAGYEMPLEGEAPYNITLGAPEVVSIRFRGESVDMSQFRSGRAASFTLPQ</sequence>
<dbReference type="PANTHER" id="PTHR34475:SF1">
    <property type="entry name" value="CYTOSKELETON PROTEIN RODZ"/>
    <property type="match status" value="1"/>
</dbReference>
<dbReference type="Gene3D" id="1.10.260.40">
    <property type="entry name" value="lambda repressor-like DNA-binding domains"/>
    <property type="match status" value="1"/>
</dbReference>
<keyword evidence="5" id="KW-1185">Reference proteome</keyword>
<dbReference type="EMBL" id="FXWH01000001">
    <property type="protein sequence ID" value="SMQ61489.1"/>
    <property type="molecule type" value="Genomic_DNA"/>
</dbReference>
<feature type="compositionally biased region" description="Low complexity" evidence="1">
    <location>
        <begin position="1"/>
        <end position="18"/>
    </location>
</feature>
<evidence type="ECO:0000313" key="4">
    <source>
        <dbReference type="EMBL" id="SMQ61489.1"/>
    </source>
</evidence>
<keyword evidence="2" id="KW-0812">Transmembrane</keyword>
<feature type="compositionally biased region" description="Polar residues" evidence="1">
    <location>
        <begin position="253"/>
        <end position="264"/>
    </location>
</feature>
<feature type="region of interest" description="Disordered" evidence="1">
    <location>
        <begin position="1"/>
        <end position="30"/>
    </location>
</feature>
<feature type="domain" description="Cytoskeleton protein RodZ-like C-terminal" evidence="3">
    <location>
        <begin position="296"/>
        <end position="366"/>
    </location>
</feature>
<dbReference type="InterPro" id="IPR025194">
    <property type="entry name" value="RodZ-like_C"/>
</dbReference>
<evidence type="ECO:0000259" key="3">
    <source>
        <dbReference type="Pfam" id="PF13464"/>
    </source>
</evidence>
<dbReference type="InterPro" id="IPR010982">
    <property type="entry name" value="Lambda_DNA-bd_dom_sf"/>
</dbReference>
<dbReference type="RefSeq" id="WP_086433741.1">
    <property type="nucleotide sequence ID" value="NZ_FXWH01000001.1"/>
</dbReference>
<dbReference type="Pfam" id="PF13464">
    <property type="entry name" value="RodZ_C"/>
    <property type="match status" value="1"/>
</dbReference>
<keyword evidence="2" id="KW-1133">Transmembrane helix</keyword>
<name>A0A1Y6EGH8_9GAMM</name>
<evidence type="ECO:0000256" key="2">
    <source>
        <dbReference type="SAM" id="Phobius"/>
    </source>
</evidence>
<accession>A0A1Y6EGH8</accession>
<dbReference type="AlphaFoldDB" id="A0A1Y6EGH8"/>
<dbReference type="OrthoDB" id="9790252at2"/>
<organism evidence="4 5">
    <name type="scientific">Pseudidiomarina planktonica</name>
    <dbReference type="NCBI Taxonomy" id="1323738"/>
    <lineage>
        <taxon>Bacteria</taxon>
        <taxon>Pseudomonadati</taxon>
        <taxon>Pseudomonadota</taxon>
        <taxon>Gammaproteobacteria</taxon>
        <taxon>Alteromonadales</taxon>
        <taxon>Idiomarinaceae</taxon>
        <taxon>Pseudidiomarina</taxon>
    </lineage>
</organism>
<keyword evidence="2" id="KW-0472">Membrane</keyword>
<dbReference type="Pfam" id="PF13413">
    <property type="entry name" value="HTH_25"/>
    <property type="match status" value="1"/>
</dbReference>
<feature type="transmembrane region" description="Helical" evidence="2">
    <location>
        <begin position="125"/>
        <end position="145"/>
    </location>
</feature>
<reference evidence="5" key="1">
    <citation type="submission" date="2017-04" db="EMBL/GenBank/DDBJ databases">
        <authorList>
            <person name="Varghese N."/>
            <person name="Submissions S."/>
        </authorList>
    </citation>
    <scope>NUCLEOTIDE SEQUENCE [LARGE SCALE GENOMIC DNA]</scope>
</reference>
<feature type="compositionally biased region" description="Low complexity" evidence="1">
    <location>
        <begin position="265"/>
        <end position="286"/>
    </location>
</feature>
<dbReference type="Proteomes" id="UP000194450">
    <property type="component" value="Unassembled WGS sequence"/>
</dbReference>
<gene>
    <name evidence="4" type="ORF">SAMN06297229_0570</name>
</gene>